<dbReference type="AlphaFoldDB" id="A0ABD3L386"/>
<sequence>MDCPLRIWLLKRLIRIIRIEWHNHEAGGFFCSDPFSRDVLVESQKTTTDYVFRLQLPQLRKDELKVEIIDGKSLCISCDRSEVANNKIQMVLPKNVRASNYTVAMSGDALTITAAKQQWFQLRTRKRSDRMFVTISI</sequence>
<protein>
    <recommendedName>
        <fullName evidence="3">SHSP domain-containing protein</fullName>
    </recommendedName>
</protein>
<evidence type="ECO:0008006" key="3">
    <source>
        <dbReference type="Google" id="ProtNLM"/>
    </source>
</evidence>
<accession>A0ABD3L386</accession>
<name>A0ABD3L386_EUCGL</name>
<dbReference type="Proteomes" id="UP001634007">
    <property type="component" value="Unassembled WGS sequence"/>
</dbReference>
<evidence type="ECO:0000313" key="2">
    <source>
        <dbReference type="Proteomes" id="UP001634007"/>
    </source>
</evidence>
<reference evidence="1 2" key="1">
    <citation type="submission" date="2024-11" db="EMBL/GenBank/DDBJ databases">
        <title>Chromosome-level genome assembly of Eucalyptus globulus Labill. provides insights into its genome evolution.</title>
        <authorList>
            <person name="Li X."/>
        </authorList>
    </citation>
    <scope>NUCLEOTIDE SEQUENCE [LARGE SCALE GENOMIC DNA]</scope>
    <source>
        <strain evidence="1">CL2024</strain>
        <tissue evidence="1">Fresh tender leaves</tissue>
    </source>
</reference>
<keyword evidence="2" id="KW-1185">Reference proteome</keyword>
<dbReference type="Gene3D" id="2.60.40.790">
    <property type="match status" value="1"/>
</dbReference>
<gene>
    <name evidence="1" type="ORF">ACJRO7_015157</name>
</gene>
<proteinExistence type="predicted"/>
<dbReference type="EMBL" id="JBJKBG010000003">
    <property type="protein sequence ID" value="KAL3746163.1"/>
    <property type="molecule type" value="Genomic_DNA"/>
</dbReference>
<comment type="caution">
    <text evidence="1">The sequence shown here is derived from an EMBL/GenBank/DDBJ whole genome shotgun (WGS) entry which is preliminary data.</text>
</comment>
<organism evidence="1 2">
    <name type="scientific">Eucalyptus globulus</name>
    <name type="common">Tasmanian blue gum</name>
    <dbReference type="NCBI Taxonomy" id="34317"/>
    <lineage>
        <taxon>Eukaryota</taxon>
        <taxon>Viridiplantae</taxon>
        <taxon>Streptophyta</taxon>
        <taxon>Embryophyta</taxon>
        <taxon>Tracheophyta</taxon>
        <taxon>Spermatophyta</taxon>
        <taxon>Magnoliopsida</taxon>
        <taxon>eudicotyledons</taxon>
        <taxon>Gunneridae</taxon>
        <taxon>Pentapetalae</taxon>
        <taxon>rosids</taxon>
        <taxon>malvids</taxon>
        <taxon>Myrtales</taxon>
        <taxon>Myrtaceae</taxon>
        <taxon>Myrtoideae</taxon>
        <taxon>Eucalypteae</taxon>
        <taxon>Eucalyptus</taxon>
    </lineage>
</organism>
<dbReference type="InterPro" id="IPR008978">
    <property type="entry name" value="HSP20-like_chaperone"/>
</dbReference>
<dbReference type="SUPFAM" id="SSF49764">
    <property type="entry name" value="HSP20-like chaperones"/>
    <property type="match status" value="1"/>
</dbReference>
<evidence type="ECO:0000313" key="1">
    <source>
        <dbReference type="EMBL" id="KAL3746163.1"/>
    </source>
</evidence>